<evidence type="ECO:0000313" key="2">
    <source>
        <dbReference type="EMBL" id="KAJ4436875.1"/>
    </source>
</evidence>
<evidence type="ECO:0000256" key="1">
    <source>
        <dbReference type="SAM" id="MobiDB-lite"/>
    </source>
</evidence>
<reference evidence="2 3" key="1">
    <citation type="journal article" date="2022" name="Allergy">
        <title>Genome assembly and annotation of Periplaneta americana reveal a comprehensive cockroach allergen profile.</title>
        <authorList>
            <person name="Wang L."/>
            <person name="Xiong Q."/>
            <person name="Saelim N."/>
            <person name="Wang L."/>
            <person name="Nong W."/>
            <person name="Wan A.T."/>
            <person name="Shi M."/>
            <person name="Liu X."/>
            <person name="Cao Q."/>
            <person name="Hui J.H.L."/>
            <person name="Sookrung N."/>
            <person name="Leung T.F."/>
            <person name="Tungtrongchitr A."/>
            <person name="Tsui S.K.W."/>
        </authorList>
    </citation>
    <scope>NUCLEOTIDE SEQUENCE [LARGE SCALE GENOMIC DNA]</scope>
    <source>
        <strain evidence="2">PWHHKU_190912</strain>
    </source>
</reference>
<organism evidence="2 3">
    <name type="scientific">Periplaneta americana</name>
    <name type="common">American cockroach</name>
    <name type="synonym">Blatta americana</name>
    <dbReference type="NCBI Taxonomy" id="6978"/>
    <lineage>
        <taxon>Eukaryota</taxon>
        <taxon>Metazoa</taxon>
        <taxon>Ecdysozoa</taxon>
        <taxon>Arthropoda</taxon>
        <taxon>Hexapoda</taxon>
        <taxon>Insecta</taxon>
        <taxon>Pterygota</taxon>
        <taxon>Neoptera</taxon>
        <taxon>Polyneoptera</taxon>
        <taxon>Dictyoptera</taxon>
        <taxon>Blattodea</taxon>
        <taxon>Blattoidea</taxon>
        <taxon>Blattidae</taxon>
        <taxon>Blattinae</taxon>
        <taxon>Periplaneta</taxon>
    </lineage>
</organism>
<feature type="compositionally biased region" description="Basic residues" evidence="1">
    <location>
        <begin position="110"/>
        <end position="119"/>
    </location>
</feature>
<sequence length="317" mass="35407">MRRARCEAGLARRMRRFRKTKALETGGVVCSKPGYVVATTINPRPVKQSPRPQPSSSQAVATATTLVFSSSRHGHNPRLLKQSPRPLASSLKQSPRPLASSLKQSPHRPLLSRHGHNPRLLKQSPRPLATSLKQSPRPLLSRHGHNPRLLKQSPRPLASSLKQSPHGHYSRFLMQSPRPQPSSSQAGATTISIVSQTVSTAITLVSSCSRHGHNPRLLKQAPRPLASSLKQSPRPLLSAHLGQKAWVDITGRLEKPTYYGRKDHDFKIKLKREDNRDVRRGRTRSQEVRPSLWELPIYISQAGRPVSRRHAQLEGKQ</sequence>
<accession>A0ABQ8STU2</accession>
<proteinExistence type="predicted"/>
<keyword evidence="3" id="KW-1185">Reference proteome</keyword>
<gene>
    <name evidence="2" type="ORF">ANN_17007</name>
</gene>
<protein>
    <submittedName>
        <fullName evidence="2">Uncharacterized protein</fullName>
    </submittedName>
</protein>
<comment type="caution">
    <text evidence="2">The sequence shown here is derived from an EMBL/GenBank/DDBJ whole genome shotgun (WGS) entry which is preliminary data.</text>
</comment>
<feature type="compositionally biased region" description="Low complexity" evidence="1">
    <location>
        <begin position="175"/>
        <end position="188"/>
    </location>
</feature>
<evidence type="ECO:0000313" key="3">
    <source>
        <dbReference type="Proteomes" id="UP001148838"/>
    </source>
</evidence>
<dbReference type="EMBL" id="JAJSOF020000021">
    <property type="protein sequence ID" value="KAJ4436875.1"/>
    <property type="molecule type" value="Genomic_DNA"/>
</dbReference>
<dbReference type="Proteomes" id="UP001148838">
    <property type="component" value="Unassembled WGS sequence"/>
</dbReference>
<name>A0ABQ8STU2_PERAM</name>
<feature type="region of interest" description="Disordered" evidence="1">
    <location>
        <begin position="69"/>
        <end position="188"/>
    </location>
</feature>